<proteinExistence type="predicted"/>
<protein>
    <submittedName>
        <fullName evidence="1">Uncharacterized protein</fullName>
    </submittedName>
</protein>
<comment type="caution">
    <text evidence="1">The sequence shown here is derived from an EMBL/GenBank/DDBJ whole genome shotgun (WGS) entry which is preliminary data.</text>
</comment>
<sequence>MSRSESLAAYLRAQAWRRLDRVEVDDDGRNARCALALLDTAAYAAGLPEDDPLILMLAEAGCFGPLGHEGFDPGEAGAKLIRHWAGGEPHELLLALPQAITAAT</sequence>
<accession>A0A2W2EHY0</accession>
<name>A0A2W2EHY0_9ACTN</name>
<keyword evidence="2" id="KW-1185">Reference proteome</keyword>
<organism evidence="1 2">
    <name type="scientific">Nonomuraea aridisoli</name>
    <dbReference type="NCBI Taxonomy" id="2070368"/>
    <lineage>
        <taxon>Bacteria</taxon>
        <taxon>Bacillati</taxon>
        <taxon>Actinomycetota</taxon>
        <taxon>Actinomycetes</taxon>
        <taxon>Streptosporangiales</taxon>
        <taxon>Streptosporangiaceae</taxon>
        <taxon>Nonomuraea</taxon>
    </lineage>
</organism>
<dbReference type="RefSeq" id="WP_111176300.1">
    <property type="nucleotide sequence ID" value="NZ_POUD01000010.1"/>
</dbReference>
<dbReference type="Proteomes" id="UP000249304">
    <property type="component" value="Unassembled WGS sequence"/>
</dbReference>
<evidence type="ECO:0000313" key="1">
    <source>
        <dbReference type="EMBL" id="PZG22271.1"/>
    </source>
</evidence>
<dbReference type="OrthoDB" id="3537448at2"/>
<dbReference type="EMBL" id="POUD01000010">
    <property type="protein sequence ID" value="PZG22271.1"/>
    <property type="molecule type" value="Genomic_DNA"/>
</dbReference>
<evidence type="ECO:0000313" key="2">
    <source>
        <dbReference type="Proteomes" id="UP000249304"/>
    </source>
</evidence>
<gene>
    <name evidence="1" type="ORF">C1J01_04590</name>
</gene>
<reference evidence="1 2" key="1">
    <citation type="submission" date="2018-01" db="EMBL/GenBank/DDBJ databases">
        <title>Draft genome sequence of Nonomuraea sp. KC333.</title>
        <authorList>
            <person name="Sahin N."/>
            <person name="Saygin H."/>
            <person name="Ay H."/>
        </authorList>
    </citation>
    <scope>NUCLEOTIDE SEQUENCE [LARGE SCALE GENOMIC DNA]</scope>
    <source>
        <strain evidence="1 2">KC333</strain>
    </source>
</reference>
<dbReference type="AlphaFoldDB" id="A0A2W2EHY0"/>